<feature type="compositionally biased region" description="Basic and acidic residues" evidence="4">
    <location>
        <begin position="702"/>
        <end position="727"/>
    </location>
</feature>
<dbReference type="GO" id="GO:0071035">
    <property type="term" value="P:nuclear polyadenylation-dependent rRNA catabolic process"/>
    <property type="evidence" value="ECO:0007669"/>
    <property type="project" value="TreeGrafter"/>
</dbReference>
<evidence type="ECO:0000256" key="3">
    <source>
        <dbReference type="ARBA" id="ARBA00023242"/>
    </source>
</evidence>
<feature type="compositionally biased region" description="Gly residues" evidence="4">
    <location>
        <begin position="652"/>
        <end position="668"/>
    </location>
</feature>
<dbReference type="InterPro" id="IPR051644">
    <property type="entry name" value="TRAMP_AT-DNA-binding"/>
</dbReference>
<dbReference type="SMART" id="SM00444">
    <property type="entry name" value="GYF"/>
    <property type="match status" value="1"/>
</dbReference>
<dbReference type="GeneID" id="19013143"/>
<feature type="compositionally biased region" description="Basic and acidic residues" evidence="4">
    <location>
        <begin position="78"/>
        <end position="89"/>
    </location>
</feature>
<dbReference type="Pfam" id="PF02213">
    <property type="entry name" value="GYF"/>
    <property type="match status" value="1"/>
</dbReference>
<feature type="region of interest" description="Disordered" evidence="4">
    <location>
        <begin position="632"/>
        <end position="686"/>
    </location>
</feature>
<feature type="compositionally biased region" description="Low complexity" evidence="4">
    <location>
        <begin position="728"/>
        <end position="742"/>
    </location>
</feature>
<protein>
    <recommendedName>
        <fullName evidence="5">GYF domain-containing protein</fullName>
    </recommendedName>
</protein>
<dbReference type="eggNOG" id="ENOG502SD31">
    <property type="taxonomic scope" value="Eukaryota"/>
</dbReference>
<name>K8F8Y0_9CHLO</name>
<feature type="compositionally biased region" description="Polar residues" evidence="4">
    <location>
        <begin position="952"/>
        <end position="971"/>
    </location>
</feature>
<dbReference type="PROSITE" id="PS50829">
    <property type="entry name" value="GYF"/>
    <property type="match status" value="1"/>
</dbReference>
<feature type="compositionally biased region" description="Basic and acidic residues" evidence="4">
    <location>
        <begin position="763"/>
        <end position="774"/>
    </location>
</feature>
<dbReference type="Proteomes" id="UP000198341">
    <property type="component" value="Chromosome 10"/>
</dbReference>
<feature type="compositionally biased region" description="Gly residues" evidence="4">
    <location>
        <begin position="92"/>
        <end position="102"/>
    </location>
</feature>
<keyword evidence="3" id="KW-0539">Nucleus</keyword>
<dbReference type="GO" id="GO:0071037">
    <property type="term" value="P:nuclear polyadenylation-dependent snRNA catabolic process"/>
    <property type="evidence" value="ECO:0007669"/>
    <property type="project" value="TreeGrafter"/>
</dbReference>
<feature type="region of interest" description="Disordered" evidence="4">
    <location>
        <begin position="843"/>
        <end position="985"/>
    </location>
</feature>
<feature type="compositionally biased region" description="Gly residues" evidence="4">
    <location>
        <begin position="582"/>
        <end position="592"/>
    </location>
</feature>
<feature type="compositionally biased region" description="Basic and acidic residues" evidence="4">
    <location>
        <begin position="867"/>
        <end position="885"/>
    </location>
</feature>
<feature type="compositionally biased region" description="Pro residues" evidence="4">
    <location>
        <begin position="908"/>
        <end position="922"/>
    </location>
</feature>
<keyword evidence="7" id="KW-1185">Reference proteome</keyword>
<comment type="subcellular location">
    <subcellularLocation>
        <location evidence="1">Nucleus</location>
    </subcellularLocation>
</comment>
<feature type="compositionally biased region" description="Low complexity" evidence="4">
    <location>
        <begin position="569"/>
        <end position="581"/>
    </location>
</feature>
<dbReference type="PANTHER" id="PTHR46543:SF2">
    <property type="entry name" value="AGAP013096-PA"/>
    <property type="match status" value="1"/>
</dbReference>
<feature type="region of interest" description="Disordered" evidence="4">
    <location>
        <begin position="430"/>
        <end position="460"/>
    </location>
</feature>
<dbReference type="OrthoDB" id="1870062at2759"/>
<dbReference type="GO" id="GO:0071038">
    <property type="term" value="P:TRAMP-dependent tRNA surveillance pathway"/>
    <property type="evidence" value="ECO:0007669"/>
    <property type="project" value="TreeGrafter"/>
</dbReference>
<feature type="region of interest" description="Disordered" evidence="4">
    <location>
        <begin position="1"/>
        <end position="176"/>
    </location>
</feature>
<feature type="compositionally biased region" description="Gly residues" evidence="4">
    <location>
        <begin position="157"/>
        <end position="176"/>
    </location>
</feature>
<evidence type="ECO:0000313" key="7">
    <source>
        <dbReference type="Proteomes" id="UP000198341"/>
    </source>
</evidence>
<feature type="compositionally biased region" description="Basic and acidic residues" evidence="4">
    <location>
        <begin position="42"/>
        <end position="65"/>
    </location>
</feature>
<feature type="domain" description="GYF" evidence="5">
    <location>
        <begin position="490"/>
        <end position="541"/>
    </location>
</feature>
<dbReference type="GO" id="GO:0003723">
    <property type="term" value="F:RNA binding"/>
    <property type="evidence" value="ECO:0007669"/>
    <property type="project" value="TreeGrafter"/>
</dbReference>
<dbReference type="STRING" id="41875.K8F8Y0"/>
<dbReference type="GO" id="GO:0071039">
    <property type="term" value="P:nuclear polyadenylation-dependent CUT catabolic process"/>
    <property type="evidence" value="ECO:0007669"/>
    <property type="project" value="TreeGrafter"/>
</dbReference>
<feature type="compositionally biased region" description="Polar residues" evidence="4">
    <location>
        <begin position="29"/>
        <end position="40"/>
    </location>
</feature>
<feature type="compositionally biased region" description="Basic and acidic residues" evidence="4">
    <location>
        <begin position="125"/>
        <end position="145"/>
    </location>
</feature>
<evidence type="ECO:0000256" key="4">
    <source>
        <dbReference type="SAM" id="MobiDB-lite"/>
    </source>
</evidence>
<feature type="compositionally biased region" description="Low complexity" evidence="4">
    <location>
        <begin position="923"/>
        <end position="932"/>
    </location>
</feature>
<dbReference type="PANTHER" id="PTHR46543">
    <property type="entry name" value="ZINC FINGER CCHC DOMAIN-CONTAINING PROTEIN 7"/>
    <property type="match status" value="1"/>
</dbReference>
<sequence length="1057" mass="114875">MTVPSEGEETTTTAAAKDALENLSLRPETASNNNAGWQTQGEKGEKGGKPKPPGKEESTHKWKEEDDRDFQTVTNRRASVDHKRREYAEPRGSGGGMGGLRGGRISEDRGGGGERNSIPGLRPPRGYEKREGGNDFYNRNRKDGPSRPNQNRSGFSIGRGRGQGKGHGNVLGGPGGGYEVNMAQPYAPGFNEAELEIEEKKSCISEEFEKSIAEHATEFEKLFKDERESNPDRENIEHVYGAMELVKILRDLEAANACELPAEVDKDTVPLRSVKPGDMLWDLTMFANRVKTNPGAPAGQLKGPAWKDGEDALGRKKKDRYEVGDGKGSYSTQNRGGRRDEYDGVPEWALDGNQLKDRTEVGDSFLGGAMPALTEEEMRQMREEIASGTTRSEARVVPESEKIELTEADINGLITEDAFTQDIKAELMEQEAAKNQPRQQSRFVIEEDSPNVSSGGGFFGDLNAPNVAQQHQMMQQQQRQQQPAAPVSIPTNWMYLDPAGAPQGPFTRDEITEWHQGGFFPMDLPLRPSDAPINFKYVPLQALLKMGWRYDQVLNAMNGGVRAIPAPVQQQQQQQQQQRQPTGGGGSGGGGLLSNIMGAAVPSGHPAAPSGPTKSLADIEGGVAAVKKGMPQPRAGVVAPKPNVAPSPSPATGGGLLGSIMGSAGGLPQGHHQQQQGQSKGMGMSLQEMEDRQRAMLVLEKQSEENARINRQKQEQEQKRLEMERQQKQQQQQQQQQQAQQKPAWGGAKPAAVVNEGRSLADIQREEAELERQRRANAPDMPAGGQGGLLGTPWGTGAPQNARAQPAKPASGSLAAVMAQEQAQARKRQEILQREANERMANMKGGWQGSGGSTVGGNDGQKSLAEIQREEEERRQREMAAKNEELLGMPQNAIGTAWATGKLASSSNPPPPQQQQPPPPKRPTMMMPRQMQGSQRKVQSDFDRPDSAGSAPRSNPGSHNNSIADNMNQIDGDSWGAPPAPKNKRALQQWCKRAMKTLNGSEDLTLVDFLLSLASAGEVQEYVGLYLGNTPKATEFGLELVKQKRADPSLKDGIARL</sequence>
<dbReference type="InterPro" id="IPR003169">
    <property type="entry name" value="GYF"/>
</dbReference>
<keyword evidence="2" id="KW-0677">Repeat</keyword>
<accession>K8F8Y0</accession>
<feature type="region of interest" description="Disordered" evidence="4">
    <location>
        <begin position="294"/>
        <end position="344"/>
    </location>
</feature>
<dbReference type="GO" id="GO:0071031">
    <property type="term" value="P:nuclear mRNA surveillance of mRNA 3'-end processing"/>
    <property type="evidence" value="ECO:0007669"/>
    <property type="project" value="TreeGrafter"/>
</dbReference>
<organism evidence="6 7">
    <name type="scientific">Bathycoccus prasinos</name>
    <dbReference type="NCBI Taxonomy" id="41875"/>
    <lineage>
        <taxon>Eukaryota</taxon>
        <taxon>Viridiplantae</taxon>
        <taxon>Chlorophyta</taxon>
        <taxon>Mamiellophyceae</taxon>
        <taxon>Mamiellales</taxon>
        <taxon>Bathycoccaceae</taxon>
        <taxon>Bathycoccus</taxon>
    </lineage>
</organism>
<feature type="compositionally biased region" description="Gly residues" evidence="4">
    <location>
        <begin position="846"/>
        <end position="859"/>
    </location>
</feature>
<proteinExistence type="predicted"/>
<dbReference type="KEGG" id="bpg:Bathy10g00660"/>
<dbReference type="InterPro" id="IPR035445">
    <property type="entry name" value="GYF-like_dom_sf"/>
</dbReference>
<evidence type="ECO:0000256" key="1">
    <source>
        <dbReference type="ARBA" id="ARBA00004123"/>
    </source>
</evidence>
<dbReference type="RefSeq" id="XP_007510525.1">
    <property type="nucleotide sequence ID" value="XM_007510463.1"/>
</dbReference>
<dbReference type="EMBL" id="FO082269">
    <property type="protein sequence ID" value="CCO18058.1"/>
    <property type="molecule type" value="Genomic_DNA"/>
</dbReference>
<feature type="compositionally biased region" description="Basic and acidic residues" evidence="4">
    <location>
        <begin position="305"/>
        <end position="325"/>
    </location>
</feature>
<evidence type="ECO:0000256" key="2">
    <source>
        <dbReference type="ARBA" id="ARBA00022737"/>
    </source>
</evidence>
<evidence type="ECO:0000313" key="6">
    <source>
        <dbReference type="EMBL" id="CCO18058.1"/>
    </source>
</evidence>
<feature type="region of interest" description="Disordered" evidence="4">
    <location>
        <begin position="702"/>
        <end position="828"/>
    </location>
</feature>
<feature type="compositionally biased region" description="Low complexity" evidence="4">
    <location>
        <begin position="669"/>
        <end position="686"/>
    </location>
</feature>
<reference evidence="6 7" key="1">
    <citation type="submission" date="2011-10" db="EMBL/GenBank/DDBJ databases">
        <authorList>
            <person name="Genoscope - CEA"/>
        </authorList>
    </citation>
    <scope>NUCLEOTIDE SEQUENCE [LARGE SCALE GENOMIC DNA]</scope>
    <source>
        <strain evidence="6 7">RCC 1105</strain>
    </source>
</reference>
<feature type="region of interest" description="Disordered" evidence="4">
    <location>
        <begin position="566"/>
        <end position="616"/>
    </location>
</feature>
<dbReference type="AlphaFoldDB" id="K8F8Y0"/>
<evidence type="ECO:0000259" key="5">
    <source>
        <dbReference type="PROSITE" id="PS50829"/>
    </source>
</evidence>
<dbReference type="Gene3D" id="3.30.1490.40">
    <property type="match status" value="1"/>
</dbReference>
<gene>
    <name evidence="6" type="ordered locus">Bathy10g00660</name>
</gene>
<dbReference type="SUPFAM" id="SSF55277">
    <property type="entry name" value="GYF domain"/>
    <property type="match status" value="1"/>
</dbReference>
<dbReference type="GO" id="GO:0071036">
    <property type="term" value="P:nuclear polyadenylation-dependent snoRNA catabolic process"/>
    <property type="evidence" value="ECO:0007669"/>
    <property type="project" value="TreeGrafter"/>
</dbReference>
<dbReference type="GO" id="GO:0031499">
    <property type="term" value="C:TRAMP complex"/>
    <property type="evidence" value="ECO:0007669"/>
    <property type="project" value="TreeGrafter"/>
</dbReference>